<dbReference type="PANTHER" id="PTHR28013:SF3">
    <property type="entry name" value="PROTEIN DCV1-RELATED"/>
    <property type="match status" value="1"/>
</dbReference>
<dbReference type="InterPro" id="IPR009571">
    <property type="entry name" value="SUR7/Rim9-like_fungi"/>
</dbReference>
<feature type="transmembrane region" description="Helical" evidence="5">
    <location>
        <begin position="163"/>
        <end position="185"/>
    </location>
</feature>
<name>A0A0C2XE01_SERVB</name>
<dbReference type="OrthoDB" id="2354757at2759"/>
<reference evidence="7 8" key="1">
    <citation type="submission" date="2014-04" db="EMBL/GenBank/DDBJ databases">
        <authorList>
            <consortium name="DOE Joint Genome Institute"/>
            <person name="Kuo A."/>
            <person name="Zuccaro A."/>
            <person name="Kohler A."/>
            <person name="Nagy L.G."/>
            <person name="Floudas D."/>
            <person name="Copeland A."/>
            <person name="Barry K.W."/>
            <person name="Cichocki N."/>
            <person name="Veneault-Fourrey C."/>
            <person name="LaButti K."/>
            <person name="Lindquist E.A."/>
            <person name="Lipzen A."/>
            <person name="Lundell T."/>
            <person name="Morin E."/>
            <person name="Murat C."/>
            <person name="Sun H."/>
            <person name="Tunlid A."/>
            <person name="Henrissat B."/>
            <person name="Grigoriev I.V."/>
            <person name="Hibbett D.S."/>
            <person name="Martin F."/>
            <person name="Nordberg H.P."/>
            <person name="Cantor M.N."/>
            <person name="Hua S.X."/>
        </authorList>
    </citation>
    <scope>NUCLEOTIDE SEQUENCE [LARGE SCALE GENOMIC DNA]</scope>
    <source>
        <strain evidence="7 8">MAFF 305830</strain>
    </source>
</reference>
<gene>
    <name evidence="7" type="ORF">M408DRAFT_330063</name>
</gene>
<evidence type="ECO:0000313" key="7">
    <source>
        <dbReference type="EMBL" id="KIM27337.1"/>
    </source>
</evidence>
<evidence type="ECO:0000256" key="3">
    <source>
        <dbReference type="ARBA" id="ARBA00022989"/>
    </source>
</evidence>
<dbReference type="Pfam" id="PF06687">
    <property type="entry name" value="SUR7"/>
    <property type="match status" value="1"/>
</dbReference>
<dbReference type="GO" id="GO:0005886">
    <property type="term" value="C:plasma membrane"/>
    <property type="evidence" value="ECO:0007669"/>
    <property type="project" value="InterPro"/>
</dbReference>
<dbReference type="GO" id="GO:0032153">
    <property type="term" value="C:cell division site"/>
    <property type="evidence" value="ECO:0007669"/>
    <property type="project" value="TreeGrafter"/>
</dbReference>
<dbReference type="EMBL" id="KN824299">
    <property type="protein sequence ID" value="KIM27337.1"/>
    <property type="molecule type" value="Genomic_DNA"/>
</dbReference>
<feature type="chain" id="PRO_5002158659" description="Pali-domain-containing protein" evidence="6">
    <location>
        <begin position="28"/>
        <end position="196"/>
    </location>
</feature>
<evidence type="ECO:0000256" key="6">
    <source>
        <dbReference type="SAM" id="SignalP"/>
    </source>
</evidence>
<evidence type="ECO:0000256" key="1">
    <source>
        <dbReference type="ARBA" id="ARBA00004141"/>
    </source>
</evidence>
<reference evidence="8" key="2">
    <citation type="submission" date="2015-01" db="EMBL/GenBank/DDBJ databases">
        <title>Evolutionary Origins and Diversification of the Mycorrhizal Mutualists.</title>
        <authorList>
            <consortium name="DOE Joint Genome Institute"/>
            <consortium name="Mycorrhizal Genomics Consortium"/>
            <person name="Kohler A."/>
            <person name="Kuo A."/>
            <person name="Nagy L.G."/>
            <person name="Floudas D."/>
            <person name="Copeland A."/>
            <person name="Barry K.W."/>
            <person name="Cichocki N."/>
            <person name="Veneault-Fourrey C."/>
            <person name="LaButti K."/>
            <person name="Lindquist E.A."/>
            <person name="Lipzen A."/>
            <person name="Lundell T."/>
            <person name="Morin E."/>
            <person name="Murat C."/>
            <person name="Riley R."/>
            <person name="Ohm R."/>
            <person name="Sun H."/>
            <person name="Tunlid A."/>
            <person name="Henrissat B."/>
            <person name="Grigoriev I.V."/>
            <person name="Hibbett D.S."/>
            <person name="Martin F."/>
        </authorList>
    </citation>
    <scope>NUCLEOTIDE SEQUENCE [LARGE SCALE GENOMIC DNA]</scope>
    <source>
        <strain evidence="8">MAFF 305830</strain>
    </source>
</reference>
<keyword evidence="3 5" id="KW-1133">Transmembrane helix</keyword>
<sequence>MVAAPAIPGLFCCFAAVVLLVFACVSGNVWDRISFLDTVVNGRTIHFGVFGYTGIDRPVVGYNIQDAVGNAFQDGTLGTYALKSLTIVMILHPIAAVFAFVACLFGFCGAGFSRIGTILMSLCAALATLITLVVWVVDMSLWGIVRNRLRSGGFSAEYGNANWLVLGALVALLSGFCTAAFGSCFPMRRRTTVERV</sequence>
<evidence type="ECO:0000256" key="5">
    <source>
        <dbReference type="SAM" id="Phobius"/>
    </source>
</evidence>
<evidence type="ECO:0008006" key="9">
    <source>
        <dbReference type="Google" id="ProtNLM"/>
    </source>
</evidence>
<feature type="transmembrane region" description="Helical" evidence="5">
    <location>
        <begin position="85"/>
        <end position="107"/>
    </location>
</feature>
<evidence type="ECO:0000256" key="2">
    <source>
        <dbReference type="ARBA" id="ARBA00022692"/>
    </source>
</evidence>
<dbReference type="GO" id="GO:0035838">
    <property type="term" value="C:growing cell tip"/>
    <property type="evidence" value="ECO:0007669"/>
    <property type="project" value="TreeGrafter"/>
</dbReference>
<keyword evidence="6" id="KW-0732">Signal</keyword>
<feature type="signal peptide" evidence="6">
    <location>
        <begin position="1"/>
        <end position="27"/>
    </location>
</feature>
<dbReference type="AlphaFoldDB" id="A0A0C2XE01"/>
<keyword evidence="2 5" id="KW-0812">Transmembrane</keyword>
<dbReference type="InterPro" id="IPR051380">
    <property type="entry name" value="pH-response_reg_palI/RIM9"/>
</dbReference>
<dbReference type="PANTHER" id="PTHR28013">
    <property type="entry name" value="PROTEIN DCV1-RELATED"/>
    <property type="match status" value="1"/>
</dbReference>
<dbReference type="Proteomes" id="UP000054097">
    <property type="component" value="Unassembled WGS sequence"/>
</dbReference>
<organism evidence="7 8">
    <name type="scientific">Serendipita vermifera MAFF 305830</name>
    <dbReference type="NCBI Taxonomy" id="933852"/>
    <lineage>
        <taxon>Eukaryota</taxon>
        <taxon>Fungi</taxon>
        <taxon>Dikarya</taxon>
        <taxon>Basidiomycota</taxon>
        <taxon>Agaricomycotina</taxon>
        <taxon>Agaricomycetes</taxon>
        <taxon>Sebacinales</taxon>
        <taxon>Serendipitaceae</taxon>
        <taxon>Serendipita</taxon>
    </lineage>
</organism>
<protein>
    <recommendedName>
        <fullName evidence="9">Pali-domain-containing protein</fullName>
    </recommendedName>
</protein>
<keyword evidence="4 5" id="KW-0472">Membrane</keyword>
<feature type="transmembrane region" description="Helical" evidence="5">
    <location>
        <begin position="119"/>
        <end position="143"/>
    </location>
</feature>
<keyword evidence="8" id="KW-1185">Reference proteome</keyword>
<evidence type="ECO:0000256" key="4">
    <source>
        <dbReference type="ARBA" id="ARBA00023136"/>
    </source>
</evidence>
<comment type="subcellular location">
    <subcellularLocation>
        <location evidence="1">Membrane</location>
        <topology evidence="1">Multi-pass membrane protein</topology>
    </subcellularLocation>
</comment>
<accession>A0A0C2XE01</accession>
<dbReference type="HOGENOM" id="CLU_076420_3_0_1"/>
<evidence type="ECO:0000313" key="8">
    <source>
        <dbReference type="Proteomes" id="UP000054097"/>
    </source>
</evidence>
<proteinExistence type="predicted"/>